<keyword evidence="2" id="KW-1185">Reference proteome</keyword>
<evidence type="ECO:0000313" key="1">
    <source>
        <dbReference type="EMBL" id="CZR56195.1"/>
    </source>
</evidence>
<organism evidence="1 2">
    <name type="scientific">Phialocephala subalpina</name>
    <dbReference type="NCBI Taxonomy" id="576137"/>
    <lineage>
        <taxon>Eukaryota</taxon>
        <taxon>Fungi</taxon>
        <taxon>Dikarya</taxon>
        <taxon>Ascomycota</taxon>
        <taxon>Pezizomycotina</taxon>
        <taxon>Leotiomycetes</taxon>
        <taxon>Helotiales</taxon>
        <taxon>Mollisiaceae</taxon>
        <taxon>Phialocephala</taxon>
        <taxon>Phialocephala fortinii species complex</taxon>
    </lineage>
</organism>
<gene>
    <name evidence="1" type="ORF">PAC_06083</name>
</gene>
<proteinExistence type="predicted"/>
<dbReference type="AlphaFoldDB" id="A0A1L7WTT8"/>
<protein>
    <submittedName>
        <fullName evidence="1">Uncharacterized protein</fullName>
    </submittedName>
</protein>
<dbReference type="EMBL" id="FJOG01000007">
    <property type="protein sequence ID" value="CZR56195.1"/>
    <property type="molecule type" value="Genomic_DNA"/>
</dbReference>
<dbReference type="OrthoDB" id="5349636at2759"/>
<sequence length="150" mass="16653">MGKSIKVEIDNFADEDLKKGEFLYANDLSGCTVFCAIWSPSHQTYPSFFAHFGGSTIQDPTAGPELMEKMKEGLDVPTSGYQTAPDKAWLVIAYENGSEMHKVGNERIRSMLRDAGIQKWSEETYVTGSSQRVDQVVELRPGTGDELIKP</sequence>
<evidence type="ECO:0000313" key="2">
    <source>
        <dbReference type="Proteomes" id="UP000184330"/>
    </source>
</evidence>
<name>A0A1L7WTT8_9HELO</name>
<reference evidence="1 2" key="1">
    <citation type="submission" date="2016-03" db="EMBL/GenBank/DDBJ databases">
        <authorList>
            <person name="Ploux O."/>
        </authorList>
    </citation>
    <scope>NUCLEOTIDE SEQUENCE [LARGE SCALE GENOMIC DNA]</scope>
    <source>
        <strain evidence="1 2">UAMH 11012</strain>
    </source>
</reference>
<accession>A0A1L7WTT8</accession>
<dbReference type="Proteomes" id="UP000184330">
    <property type="component" value="Unassembled WGS sequence"/>
</dbReference>